<dbReference type="RefSeq" id="WP_149779636.1">
    <property type="nucleotide sequence ID" value="NZ_FRCB01000005.1"/>
</dbReference>
<evidence type="ECO:0000313" key="2">
    <source>
        <dbReference type="EMBL" id="SHM16533.1"/>
    </source>
</evidence>
<proteinExistence type="predicted"/>
<name>A0A1M7GJT9_9RHOB</name>
<dbReference type="EMBL" id="FRCB01000005">
    <property type="protein sequence ID" value="SHM16533.1"/>
    <property type="molecule type" value="Genomic_DNA"/>
</dbReference>
<evidence type="ECO:0000256" key="1">
    <source>
        <dbReference type="SAM" id="MobiDB-lite"/>
    </source>
</evidence>
<protein>
    <recommendedName>
        <fullName evidence="4">Lipoprotein</fullName>
    </recommendedName>
</protein>
<evidence type="ECO:0000313" key="3">
    <source>
        <dbReference type="Proteomes" id="UP000322545"/>
    </source>
</evidence>
<sequence>MRKSLAGLVIVSMTLSACGGWRDSRVNPSNWFGNSRSEPVSESPAQTNPLIPEQTGSIFRRRAVEEVYQGTPVDQITALTIERTSIGAIIRVEGVTLRQGAYDVRLTSETEGEPVNGVLELTLAALQPDDTPQGPERSRTVTTGRALSATDLEKITTIRVIGARNVMTTGR</sequence>
<organism evidence="2 3">
    <name type="scientific">Roseovarius litoreus</name>
    <dbReference type="NCBI Taxonomy" id="1155722"/>
    <lineage>
        <taxon>Bacteria</taxon>
        <taxon>Pseudomonadati</taxon>
        <taxon>Pseudomonadota</taxon>
        <taxon>Alphaproteobacteria</taxon>
        <taxon>Rhodobacterales</taxon>
        <taxon>Roseobacteraceae</taxon>
        <taxon>Roseovarius</taxon>
    </lineage>
</organism>
<dbReference type="PROSITE" id="PS51257">
    <property type="entry name" value="PROKAR_LIPOPROTEIN"/>
    <property type="match status" value="1"/>
</dbReference>
<reference evidence="2 3" key="1">
    <citation type="submission" date="2016-11" db="EMBL/GenBank/DDBJ databases">
        <authorList>
            <person name="Varghese N."/>
            <person name="Submissions S."/>
        </authorList>
    </citation>
    <scope>NUCLEOTIDE SEQUENCE [LARGE SCALE GENOMIC DNA]</scope>
    <source>
        <strain evidence="2 3">DSM 28249</strain>
    </source>
</reference>
<dbReference type="AlphaFoldDB" id="A0A1M7GJT9"/>
<evidence type="ECO:0008006" key="4">
    <source>
        <dbReference type="Google" id="ProtNLM"/>
    </source>
</evidence>
<accession>A0A1M7GJT9</accession>
<dbReference type="Proteomes" id="UP000322545">
    <property type="component" value="Unassembled WGS sequence"/>
</dbReference>
<keyword evidence="3" id="KW-1185">Reference proteome</keyword>
<gene>
    <name evidence="2" type="ORF">SAMN05443432_10548</name>
</gene>
<feature type="region of interest" description="Disordered" evidence="1">
    <location>
        <begin position="32"/>
        <end position="51"/>
    </location>
</feature>